<keyword evidence="3" id="KW-1185">Reference proteome</keyword>
<evidence type="ECO:0000256" key="1">
    <source>
        <dbReference type="SAM" id="MobiDB-lite"/>
    </source>
</evidence>
<feature type="region of interest" description="Disordered" evidence="1">
    <location>
        <begin position="175"/>
        <end position="204"/>
    </location>
</feature>
<protein>
    <submittedName>
        <fullName evidence="2">Uncharacterized protein</fullName>
    </submittedName>
</protein>
<sequence length="221" mass="24846">MTITLVIDPKNPNLASNTRAFAYTGDNPQDHAKPPKGRRLYKFPDPFARQLKLWMKERAPNSPPKMARQNSTDEGCNFTIHTPYSRPEKIIMLPETCKAMQNLAEAFQDEYGVQYPNRCLTSVQQNAILQALENTALPDENLDEFTSPETLHRAFYVPNSQIGFLSRANEGRYTSHDVDVRGSASTVDTTPVSTPNNSPESTPEVQTEVVLVGKPYSYDHK</sequence>
<feature type="compositionally biased region" description="Polar residues" evidence="1">
    <location>
        <begin position="183"/>
        <end position="204"/>
    </location>
</feature>
<organism evidence="2 3">
    <name type="scientific">Zopfia rhizophila CBS 207.26</name>
    <dbReference type="NCBI Taxonomy" id="1314779"/>
    <lineage>
        <taxon>Eukaryota</taxon>
        <taxon>Fungi</taxon>
        <taxon>Dikarya</taxon>
        <taxon>Ascomycota</taxon>
        <taxon>Pezizomycotina</taxon>
        <taxon>Dothideomycetes</taxon>
        <taxon>Dothideomycetes incertae sedis</taxon>
        <taxon>Zopfiaceae</taxon>
        <taxon>Zopfia</taxon>
    </lineage>
</organism>
<gene>
    <name evidence="2" type="ORF">K469DRAFT_688162</name>
</gene>
<dbReference type="EMBL" id="ML994634">
    <property type="protein sequence ID" value="KAF2185382.1"/>
    <property type="molecule type" value="Genomic_DNA"/>
</dbReference>
<dbReference type="AlphaFoldDB" id="A0A6A6E3Q9"/>
<evidence type="ECO:0000313" key="2">
    <source>
        <dbReference type="EMBL" id="KAF2185382.1"/>
    </source>
</evidence>
<evidence type="ECO:0000313" key="3">
    <source>
        <dbReference type="Proteomes" id="UP000800200"/>
    </source>
</evidence>
<accession>A0A6A6E3Q9</accession>
<name>A0A6A6E3Q9_9PEZI</name>
<dbReference type="Proteomes" id="UP000800200">
    <property type="component" value="Unassembled WGS sequence"/>
</dbReference>
<proteinExistence type="predicted"/>
<reference evidence="2" key="1">
    <citation type="journal article" date="2020" name="Stud. Mycol.">
        <title>101 Dothideomycetes genomes: a test case for predicting lifestyles and emergence of pathogens.</title>
        <authorList>
            <person name="Haridas S."/>
            <person name="Albert R."/>
            <person name="Binder M."/>
            <person name="Bloem J."/>
            <person name="Labutti K."/>
            <person name="Salamov A."/>
            <person name="Andreopoulos B."/>
            <person name="Baker S."/>
            <person name="Barry K."/>
            <person name="Bills G."/>
            <person name="Bluhm B."/>
            <person name="Cannon C."/>
            <person name="Castanera R."/>
            <person name="Culley D."/>
            <person name="Daum C."/>
            <person name="Ezra D."/>
            <person name="Gonzalez J."/>
            <person name="Henrissat B."/>
            <person name="Kuo A."/>
            <person name="Liang C."/>
            <person name="Lipzen A."/>
            <person name="Lutzoni F."/>
            <person name="Magnuson J."/>
            <person name="Mondo S."/>
            <person name="Nolan M."/>
            <person name="Ohm R."/>
            <person name="Pangilinan J."/>
            <person name="Park H.-J."/>
            <person name="Ramirez L."/>
            <person name="Alfaro M."/>
            <person name="Sun H."/>
            <person name="Tritt A."/>
            <person name="Yoshinaga Y."/>
            <person name="Zwiers L.-H."/>
            <person name="Turgeon B."/>
            <person name="Goodwin S."/>
            <person name="Spatafora J."/>
            <person name="Crous P."/>
            <person name="Grigoriev I."/>
        </authorList>
    </citation>
    <scope>NUCLEOTIDE SEQUENCE</scope>
    <source>
        <strain evidence="2">CBS 207.26</strain>
    </source>
</reference>